<dbReference type="Proteomes" id="UP000036951">
    <property type="component" value="Unassembled WGS sequence"/>
</dbReference>
<feature type="signal peptide" evidence="1">
    <location>
        <begin position="1"/>
        <end position="22"/>
    </location>
</feature>
<evidence type="ECO:0000313" key="2">
    <source>
        <dbReference type="EMBL" id="KOO65776.1"/>
    </source>
</evidence>
<name>A0A8E1QVI0_9BACT</name>
<evidence type="ECO:0000313" key="3">
    <source>
        <dbReference type="Proteomes" id="UP000036951"/>
    </source>
</evidence>
<keyword evidence="1" id="KW-0732">Signal</keyword>
<gene>
    <name evidence="2" type="ORF">ACU52_14405</name>
</gene>
<reference evidence="2 3" key="1">
    <citation type="submission" date="2015-06" db="EMBL/GenBank/DDBJ databases">
        <title>Prevotella sp. 109, sp. nov., a novel member of the family Prevotellaceae isolated from human faeces.</title>
        <authorList>
            <person name="Shkoporov A.N."/>
            <person name="Chaplin A.V."/>
            <person name="Kafarskaia L.I."/>
            <person name="Efimov B.A."/>
        </authorList>
    </citation>
    <scope>NUCLEOTIDE SEQUENCE [LARGE SCALE GENOMIC DNA]</scope>
    <source>
        <strain evidence="2 3">109</strain>
    </source>
</reference>
<dbReference type="OrthoDB" id="1096970at2"/>
<dbReference type="AlphaFoldDB" id="A0A8E1QVI0"/>
<protein>
    <recommendedName>
        <fullName evidence="4">Outer membrane protein beta-barrel domain-containing protein</fullName>
    </recommendedName>
</protein>
<feature type="chain" id="PRO_5034985063" description="Outer membrane protein beta-barrel domain-containing protein" evidence="1">
    <location>
        <begin position="23"/>
        <end position="693"/>
    </location>
</feature>
<sequence length="693" mass="78644">MNKKRLLLFTIVLLSLDYYAKAQTDSIKNYKLNEVVVEGTRNYAIADGVVYIPSKEAKQHSININDLLARMMVAGLRVDLGSNKVETTYQGEVHFYIDGVEAQDWEVKALRPKDVLHVEYLKSPADPKYKNYQAVVNLVMKKYKYGGYVLGEVNQSFVYNSGNYGAAAKVNTGKWTLTGLAEADYRNADDITHNTGTQYIFSKDNIIDKLTEETQREHTKMFTTAVNARYISDKLTFTASAGYRYESTPVNNSDINITYTGNNAPDNGKALTEASSKGMLPYINTYFQLSKLPRNSMLYGAASFSYNHNDASTLYTFGSPIFNATEEDVYLPDVWMSYAFPLYKQNYMTVTAEYKSEIFNTLYTGTDNTRQKLINNYVYARVRYNHKFSDNWSASAQIEVPVNFYKVNDDGYDTKPYVNGFIVMNGRIGKKHSLYAYAQIMQMPITPSFYNTVVRQDNEIEGTKGNAGLKPQRYASAHMSYAWMPINGFSLNADVIWEEIMHDIVPLWHAENGLMIKDIVNSGNYDIISASLTPSLSLAGGKLNMQAKLYYAHEMHSGIRNFSLNNYGLYPYISYNMNKNFSVSAGYGKNFNKGFMRGGYGTTAQFSDNLKVILQYTAGNFYAMLSVNSVLRKHGWVKSWFDSDNLHSSEYLSRPWDGRYVSLTMRYTLDFGRKTDHGNNARFEGSAKTSVLK</sequence>
<evidence type="ECO:0008006" key="4">
    <source>
        <dbReference type="Google" id="ProtNLM"/>
    </source>
</evidence>
<dbReference type="RefSeq" id="WP_053399310.1">
    <property type="nucleotide sequence ID" value="NZ_LFQU01000061.1"/>
</dbReference>
<comment type="caution">
    <text evidence="2">The sequence shown here is derived from an EMBL/GenBank/DDBJ whole genome shotgun (WGS) entry which is preliminary data.</text>
</comment>
<evidence type="ECO:0000256" key="1">
    <source>
        <dbReference type="SAM" id="SignalP"/>
    </source>
</evidence>
<keyword evidence="3" id="KW-1185">Reference proteome</keyword>
<accession>A0A8E1QVI0</accession>
<dbReference type="SUPFAM" id="SSF56935">
    <property type="entry name" value="Porins"/>
    <property type="match status" value="1"/>
</dbReference>
<dbReference type="EMBL" id="LFQU01000061">
    <property type="protein sequence ID" value="KOO65776.1"/>
    <property type="molecule type" value="Genomic_DNA"/>
</dbReference>
<proteinExistence type="predicted"/>
<organism evidence="2 3">
    <name type="scientific">Xylanibacter rarus</name>
    <dbReference type="NCBI Taxonomy" id="1676614"/>
    <lineage>
        <taxon>Bacteria</taxon>
        <taxon>Pseudomonadati</taxon>
        <taxon>Bacteroidota</taxon>
        <taxon>Bacteroidia</taxon>
        <taxon>Bacteroidales</taxon>
        <taxon>Prevotellaceae</taxon>
        <taxon>Xylanibacter</taxon>
    </lineage>
</organism>